<name>A0ABR3G3T0_9PEZI</name>
<accession>A0ABR3G3T0</accession>
<dbReference type="EMBL" id="JBBBZM010000644">
    <property type="protein sequence ID" value="KAL0630445.1"/>
    <property type="molecule type" value="Genomic_DNA"/>
</dbReference>
<feature type="non-terminal residue" evidence="1">
    <location>
        <position position="1"/>
    </location>
</feature>
<comment type="caution">
    <text evidence="1">The sequence shown here is derived from an EMBL/GenBank/DDBJ whole genome shotgun (WGS) entry which is preliminary data.</text>
</comment>
<proteinExistence type="predicted"/>
<organism evidence="1 2">
    <name type="scientific">Discina gigas</name>
    <dbReference type="NCBI Taxonomy" id="1032678"/>
    <lineage>
        <taxon>Eukaryota</taxon>
        <taxon>Fungi</taxon>
        <taxon>Dikarya</taxon>
        <taxon>Ascomycota</taxon>
        <taxon>Pezizomycotina</taxon>
        <taxon>Pezizomycetes</taxon>
        <taxon>Pezizales</taxon>
        <taxon>Discinaceae</taxon>
        <taxon>Discina</taxon>
    </lineage>
</organism>
<dbReference type="Proteomes" id="UP001447188">
    <property type="component" value="Unassembled WGS sequence"/>
</dbReference>
<gene>
    <name evidence="1" type="ORF">Q9L58_010708</name>
</gene>
<evidence type="ECO:0000313" key="1">
    <source>
        <dbReference type="EMBL" id="KAL0630445.1"/>
    </source>
</evidence>
<reference evidence="1 2" key="1">
    <citation type="submission" date="2024-02" db="EMBL/GenBank/DDBJ databases">
        <title>Discinaceae phylogenomics.</title>
        <authorList>
            <person name="Dirks A.C."/>
            <person name="James T.Y."/>
        </authorList>
    </citation>
    <scope>NUCLEOTIDE SEQUENCE [LARGE SCALE GENOMIC DNA]</scope>
    <source>
        <strain evidence="1 2">ACD0624</strain>
    </source>
</reference>
<keyword evidence="2" id="KW-1185">Reference proteome</keyword>
<evidence type="ECO:0000313" key="2">
    <source>
        <dbReference type="Proteomes" id="UP001447188"/>
    </source>
</evidence>
<protein>
    <submittedName>
        <fullName evidence="1">Uncharacterized protein</fullName>
    </submittedName>
</protein>
<sequence>QLNFTVPYEDRYVLTPSGSAVVWPFLNATKGNGPYELFLDTNALSKVEWAGQLPQAIRDQSILNPWPALLEQWLSNPEFRADPVNRIDVMTKALVNQGFTFRKNFATEQVALLRKNEAALKTQFSLIFPYVVFMKSLLSKKMSVDDALAQLDRIGQADVPRFTSNLMLTALGVVLKSQQALKLTGDNKTAYSYLDSFLAFQSGQKGESNHITMPYLRNRAGDLNLWLILPVLNQQGYTFVGTPAVVTGDKVLHRLILRVLPPLLHESRQTSFSILPEGLEDAQCRKILQVVKTVQVRDNLTSEQRTRRMAALFELAQEFCANDDEKTILDVAWREWCLPGLERAIQL</sequence>